<feature type="active site" description="Nucleophile" evidence="6">
    <location>
        <position position="108"/>
    </location>
</feature>
<evidence type="ECO:0000256" key="4">
    <source>
        <dbReference type="ARBA" id="ARBA00022801"/>
    </source>
</evidence>
<evidence type="ECO:0000256" key="2">
    <source>
        <dbReference type="ARBA" id="ARBA00022645"/>
    </source>
</evidence>
<dbReference type="PIRSF" id="PIRSF028757">
    <property type="entry name" value="LD-carboxypeptidase"/>
    <property type="match status" value="1"/>
</dbReference>
<sequence>MHDGFHLPGKVALIAPASAIAEAQLEATLRKLDALGIDYQLGTYATARHRYLAGTVEQRLADLHAAFEAPDVSMVWCLRGGYGCAQLLPGIDWALLKRASPRPLVGFSDISVLLSAFHRHGLPAIHGPQAGALGHAIPDDDRECAEREASLDSLAQLLDSGHGHFDLTHIAGPSAGVSGELIGGNLTALASAAGSEDGLYVPDEAILLLEDVGESYYRLERSLYQLLRGLNTARVKAVCLGHFTECPRKNVTHSLEEIFAEHLAPFGIPLYGGLPVGHGSENHAWPYGKRAELSGGRLAW</sequence>
<keyword evidence="10" id="KW-1185">Reference proteome</keyword>
<accession>A0A917PWL5</accession>
<dbReference type="GO" id="GO:0004180">
    <property type="term" value="F:carboxypeptidase activity"/>
    <property type="evidence" value="ECO:0007669"/>
    <property type="project" value="UniProtKB-KW"/>
</dbReference>
<feature type="active site" description="Charge relay system" evidence="6">
    <location>
        <position position="278"/>
    </location>
</feature>
<dbReference type="SUPFAM" id="SSF52317">
    <property type="entry name" value="Class I glutamine amidotransferase-like"/>
    <property type="match status" value="1"/>
</dbReference>
<feature type="domain" description="LD-carboxypeptidase N-terminal" evidence="7">
    <location>
        <begin position="11"/>
        <end position="127"/>
    </location>
</feature>
<evidence type="ECO:0000256" key="1">
    <source>
        <dbReference type="ARBA" id="ARBA00010233"/>
    </source>
</evidence>
<dbReference type="PANTHER" id="PTHR30237:SF2">
    <property type="entry name" value="MUREIN TETRAPEPTIDE CARBOXYPEPTIDASE"/>
    <property type="match status" value="1"/>
</dbReference>
<dbReference type="SUPFAM" id="SSF141986">
    <property type="entry name" value="LD-carboxypeptidase A C-terminal domain-like"/>
    <property type="match status" value="1"/>
</dbReference>
<dbReference type="Gene3D" id="3.50.30.60">
    <property type="entry name" value="LD-carboxypeptidase A C-terminal domain-like"/>
    <property type="match status" value="1"/>
</dbReference>
<reference evidence="9" key="2">
    <citation type="submission" date="2020-09" db="EMBL/GenBank/DDBJ databases">
        <authorList>
            <person name="Sun Q."/>
            <person name="Ohkuma M."/>
        </authorList>
    </citation>
    <scope>NUCLEOTIDE SEQUENCE</scope>
    <source>
        <strain evidence="9">JCM 30078</strain>
    </source>
</reference>
<evidence type="ECO:0000259" key="7">
    <source>
        <dbReference type="Pfam" id="PF02016"/>
    </source>
</evidence>
<dbReference type="PANTHER" id="PTHR30237">
    <property type="entry name" value="MURAMOYLTETRAPEPTIDE CARBOXYPEPTIDASE"/>
    <property type="match status" value="1"/>
</dbReference>
<dbReference type="InterPro" id="IPR029062">
    <property type="entry name" value="Class_I_gatase-like"/>
</dbReference>
<feature type="domain" description="LD-carboxypeptidase C-terminal" evidence="8">
    <location>
        <begin position="178"/>
        <end position="293"/>
    </location>
</feature>
<organism evidence="9 10">
    <name type="scientific">Pseudomonas matsuisoli</name>
    <dbReference type="NCBI Taxonomy" id="1515666"/>
    <lineage>
        <taxon>Bacteria</taxon>
        <taxon>Pseudomonadati</taxon>
        <taxon>Pseudomonadota</taxon>
        <taxon>Gammaproteobacteria</taxon>
        <taxon>Pseudomonadales</taxon>
        <taxon>Pseudomonadaceae</taxon>
        <taxon>Pseudomonas</taxon>
    </lineage>
</organism>
<proteinExistence type="inferred from homology"/>
<dbReference type="InterPro" id="IPR027461">
    <property type="entry name" value="Carboxypeptidase_A_C_sf"/>
</dbReference>
<keyword evidence="2 9" id="KW-0121">Carboxypeptidase</keyword>
<dbReference type="GO" id="GO:0006508">
    <property type="term" value="P:proteolysis"/>
    <property type="evidence" value="ECO:0007669"/>
    <property type="project" value="UniProtKB-KW"/>
</dbReference>
<keyword evidence="3" id="KW-0645">Protease</keyword>
<dbReference type="AlphaFoldDB" id="A0A917PWL5"/>
<dbReference type="InterPro" id="IPR040921">
    <property type="entry name" value="Peptidase_S66C"/>
</dbReference>
<evidence type="ECO:0000256" key="3">
    <source>
        <dbReference type="ARBA" id="ARBA00022670"/>
    </source>
</evidence>
<dbReference type="Gene3D" id="3.40.50.10740">
    <property type="entry name" value="Class I glutamine amidotransferase-like"/>
    <property type="match status" value="1"/>
</dbReference>
<dbReference type="InterPro" id="IPR027478">
    <property type="entry name" value="LdcA_N"/>
</dbReference>
<keyword evidence="5" id="KW-0720">Serine protease</keyword>
<keyword evidence="4" id="KW-0378">Hydrolase</keyword>
<gene>
    <name evidence="9" type="ORF">GCM10009304_21760</name>
</gene>
<name>A0A917PWL5_9PSED</name>
<protein>
    <submittedName>
        <fullName evidence="9">Murein tetrapeptide carboxypeptidase</fullName>
    </submittedName>
</protein>
<reference evidence="9" key="1">
    <citation type="journal article" date="2014" name="Int. J. Syst. Evol. Microbiol.">
        <title>Complete genome sequence of Corynebacterium casei LMG S-19264T (=DSM 44701T), isolated from a smear-ripened cheese.</title>
        <authorList>
            <consortium name="US DOE Joint Genome Institute (JGI-PGF)"/>
            <person name="Walter F."/>
            <person name="Albersmeier A."/>
            <person name="Kalinowski J."/>
            <person name="Ruckert C."/>
        </authorList>
    </citation>
    <scope>NUCLEOTIDE SEQUENCE</scope>
    <source>
        <strain evidence="9">JCM 30078</strain>
    </source>
</reference>
<dbReference type="GO" id="GO:0008236">
    <property type="term" value="F:serine-type peptidase activity"/>
    <property type="evidence" value="ECO:0007669"/>
    <property type="project" value="UniProtKB-KW"/>
</dbReference>
<comment type="caution">
    <text evidence="9">The sequence shown here is derived from an EMBL/GenBank/DDBJ whole genome shotgun (WGS) entry which is preliminary data.</text>
</comment>
<dbReference type="Pfam" id="PF02016">
    <property type="entry name" value="Peptidase_S66"/>
    <property type="match status" value="1"/>
</dbReference>
<dbReference type="InterPro" id="IPR040449">
    <property type="entry name" value="Peptidase_S66_N"/>
</dbReference>
<dbReference type="EMBL" id="BMPO01000004">
    <property type="protein sequence ID" value="GGJ95309.1"/>
    <property type="molecule type" value="Genomic_DNA"/>
</dbReference>
<evidence type="ECO:0000313" key="9">
    <source>
        <dbReference type="EMBL" id="GGJ95309.1"/>
    </source>
</evidence>
<dbReference type="RefSeq" id="WP_188983239.1">
    <property type="nucleotide sequence ID" value="NZ_BMPO01000004.1"/>
</dbReference>
<comment type="similarity">
    <text evidence="1">Belongs to the peptidase S66 family.</text>
</comment>
<dbReference type="CDD" id="cd07025">
    <property type="entry name" value="Peptidase_S66"/>
    <property type="match status" value="1"/>
</dbReference>
<feature type="active site" description="Charge relay system" evidence="6">
    <location>
        <position position="210"/>
    </location>
</feature>
<evidence type="ECO:0000313" key="10">
    <source>
        <dbReference type="Proteomes" id="UP000635983"/>
    </source>
</evidence>
<evidence type="ECO:0000256" key="6">
    <source>
        <dbReference type="PIRSR" id="PIRSR028757-1"/>
    </source>
</evidence>
<dbReference type="InterPro" id="IPR003507">
    <property type="entry name" value="S66_fam"/>
</dbReference>
<evidence type="ECO:0000259" key="8">
    <source>
        <dbReference type="Pfam" id="PF17676"/>
    </source>
</evidence>
<dbReference type="Pfam" id="PF17676">
    <property type="entry name" value="Peptidase_S66C"/>
    <property type="match status" value="1"/>
</dbReference>
<evidence type="ECO:0000256" key="5">
    <source>
        <dbReference type="ARBA" id="ARBA00022825"/>
    </source>
</evidence>
<dbReference type="Proteomes" id="UP000635983">
    <property type="component" value="Unassembled WGS sequence"/>
</dbReference>